<dbReference type="Gene3D" id="3.10.350.10">
    <property type="entry name" value="LysM domain"/>
    <property type="match status" value="1"/>
</dbReference>
<evidence type="ECO:0000313" key="2">
    <source>
        <dbReference type="EMBL" id="KXG76665.1"/>
    </source>
</evidence>
<evidence type="ECO:0000259" key="1">
    <source>
        <dbReference type="PROSITE" id="PS51782"/>
    </source>
</evidence>
<feature type="domain" description="LysM" evidence="1">
    <location>
        <begin position="17"/>
        <end position="62"/>
    </location>
</feature>
<dbReference type="CDD" id="cd00118">
    <property type="entry name" value="LysM"/>
    <property type="match status" value="1"/>
</dbReference>
<dbReference type="PROSITE" id="PS51782">
    <property type="entry name" value="LYSM"/>
    <property type="match status" value="1"/>
</dbReference>
<dbReference type="OrthoDB" id="9800780at2"/>
<dbReference type="SUPFAM" id="SSF54106">
    <property type="entry name" value="LysM domain"/>
    <property type="match status" value="1"/>
</dbReference>
<gene>
    <name evidence="2" type="ORF">AN619_08840</name>
</gene>
<dbReference type="AlphaFoldDB" id="A0A140L7Z0"/>
<dbReference type="Pfam" id="PF26349">
    <property type="entry name" value="YoqH"/>
    <property type="match status" value="1"/>
</dbReference>
<evidence type="ECO:0000313" key="3">
    <source>
        <dbReference type="Proteomes" id="UP000070456"/>
    </source>
</evidence>
<name>A0A140L7Z0_9FIRM</name>
<sequence length="196" mass="21559">MVMVPRIPPSCPNGFNERYVVKTGDAMYKIARSYGIGLNILVNANPHIPHPSLIVPGDVLCVPKRKFSSFCTVLEPRFHDLPFAIGSALVSNSPKFDKAVSMIAILPSFQDLGKNYKAYQAYLIYATKEDSRAISKLLYPVRDNPYTWATTIDLTTDDTAEMTADVKIIISATLSDAPSPPPGNLVILEGMLEKIK</sequence>
<organism evidence="2 3">
    <name type="scientific">Thermotalea metallivorans</name>
    <dbReference type="NCBI Taxonomy" id="520762"/>
    <lineage>
        <taxon>Bacteria</taxon>
        <taxon>Bacillati</taxon>
        <taxon>Bacillota</taxon>
        <taxon>Clostridia</taxon>
        <taxon>Peptostreptococcales</taxon>
        <taxon>Thermotaleaceae</taxon>
        <taxon>Thermotalea</taxon>
    </lineage>
</organism>
<dbReference type="STRING" id="520762.AN619_08840"/>
<dbReference type="InterPro" id="IPR036779">
    <property type="entry name" value="LysM_dom_sf"/>
</dbReference>
<accession>A0A140L7Z0</accession>
<dbReference type="SMART" id="SM00257">
    <property type="entry name" value="LysM"/>
    <property type="match status" value="1"/>
</dbReference>
<dbReference type="InterPro" id="IPR018392">
    <property type="entry name" value="LysM"/>
</dbReference>
<keyword evidence="3" id="KW-1185">Reference proteome</keyword>
<protein>
    <recommendedName>
        <fullName evidence="1">LysM domain-containing protein</fullName>
    </recommendedName>
</protein>
<proteinExistence type="predicted"/>
<reference evidence="2 3" key="1">
    <citation type="submission" date="2015-12" db="EMBL/GenBank/DDBJ databases">
        <title>Draft genome sequence of the thermoanaerobe Thermotalea metallivorans, an isolate from the runoff channel of the Great Artesian Basin, Australia.</title>
        <authorList>
            <person name="Patel B.K."/>
        </authorList>
    </citation>
    <scope>NUCLEOTIDE SEQUENCE [LARGE SCALE GENOMIC DNA]</scope>
    <source>
        <strain evidence="2 3">B2-1</strain>
    </source>
</reference>
<dbReference type="RefSeq" id="WP_068555266.1">
    <property type="nucleotide sequence ID" value="NZ_LOEE01000024.1"/>
</dbReference>
<dbReference type="Pfam" id="PF01476">
    <property type="entry name" value="LysM"/>
    <property type="match status" value="1"/>
</dbReference>
<comment type="caution">
    <text evidence="2">The sequence shown here is derived from an EMBL/GenBank/DDBJ whole genome shotgun (WGS) entry which is preliminary data.</text>
</comment>
<dbReference type="EMBL" id="LOEE01000024">
    <property type="protein sequence ID" value="KXG76665.1"/>
    <property type="molecule type" value="Genomic_DNA"/>
</dbReference>
<dbReference type="InterPro" id="IPR058968">
    <property type="entry name" value="YoqH-like"/>
</dbReference>
<dbReference type="Proteomes" id="UP000070456">
    <property type="component" value="Unassembled WGS sequence"/>
</dbReference>